<evidence type="ECO:0000313" key="10">
    <source>
        <dbReference type="Proteomes" id="UP000594638"/>
    </source>
</evidence>
<sequence length="570" mass="63318">MDPDLYEAVQEGNLNAMREKMELISTTQLTPNKNTLLHVAAQFNSSEECASEILKINGSLLHEVNSDGETALHVATRNGMENVGIVMMEFAKRIDRELEAGGVDEKLKRLLTLKNIHGDTALHEAIRNNRPSMVNLMTKEDPEIANIANNALETPLFLAVDIVRGDENQIMSVNYILENCPSPAYTGPNRKTALHAAALYNQKQISRKLLKKHPNIITEVDDRGWSALHYAAQRGFGFDVVAAELLKADKSIAYIVAKNDNNKTALHISTCQGKVEIMEEILAYCPDCWVMVTGDGQNILHLSVKFEQKRAFKFIMEKPWVGNLLNQKDEEGNTPLHLYAATYDFNGRDLVNHPQAEKNSVNKEFMTPLDVIEFSDFRSMRKFAVAKELKAKGAERDAWNLATRLNSQRSQIIKDNIETLRKIATIDIRKVADTHIVVAALITTVAFAAGFTIPGGYDGNDGPNKGLAILSRKAAFKAFIITDTLAMVCSASAIFLHFFAAVETDDSKLRKLWGVATMLVMVAMGAMVIAFMTGLYTVLQHSLELAITECAICIFCFPVIYYSVKMTIPS</sequence>
<organism evidence="9 10">
    <name type="scientific">Olea europaea subsp. europaea</name>
    <dbReference type="NCBI Taxonomy" id="158383"/>
    <lineage>
        <taxon>Eukaryota</taxon>
        <taxon>Viridiplantae</taxon>
        <taxon>Streptophyta</taxon>
        <taxon>Embryophyta</taxon>
        <taxon>Tracheophyta</taxon>
        <taxon>Spermatophyta</taxon>
        <taxon>Magnoliopsida</taxon>
        <taxon>eudicotyledons</taxon>
        <taxon>Gunneridae</taxon>
        <taxon>Pentapetalae</taxon>
        <taxon>asterids</taxon>
        <taxon>lamiids</taxon>
        <taxon>Lamiales</taxon>
        <taxon>Oleaceae</taxon>
        <taxon>Oleeae</taxon>
        <taxon>Olea</taxon>
    </lineage>
</organism>
<dbReference type="Gramene" id="OE9A051543T1">
    <property type="protein sequence ID" value="OE9A051543C1"/>
    <property type="gene ID" value="OE9A051543"/>
</dbReference>
<feature type="transmembrane region" description="Helical" evidence="7">
    <location>
        <begin position="478"/>
        <end position="500"/>
    </location>
</feature>
<evidence type="ECO:0000256" key="4">
    <source>
        <dbReference type="ARBA" id="ARBA00022989"/>
    </source>
</evidence>
<evidence type="ECO:0000256" key="5">
    <source>
        <dbReference type="ARBA" id="ARBA00023043"/>
    </source>
</evidence>
<evidence type="ECO:0000256" key="3">
    <source>
        <dbReference type="ARBA" id="ARBA00022737"/>
    </source>
</evidence>
<dbReference type="OrthoDB" id="1847170at2759"/>
<name>A0A8S0V2I8_OLEEU</name>
<keyword evidence="3" id="KW-0677">Repeat</keyword>
<feature type="transmembrane region" description="Helical" evidence="7">
    <location>
        <begin position="512"/>
        <end position="538"/>
    </location>
</feature>
<evidence type="ECO:0000256" key="6">
    <source>
        <dbReference type="ARBA" id="ARBA00023136"/>
    </source>
</evidence>
<dbReference type="PANTHER" id="PTHR24186">
    <property type="entry name" value="PROTEIN PHOSPHATASE 1 REGULATORY SUBUNIT"/>
    <property type="match status" value="1"/>
</dbReference>
<dbReference type="InterPro" id="IPR002110">
    <property type="entry name" value="Ankyrin_rpt"/>
</dbReference>
<evidence type="ECO:0000256" key="7">
    <source>
        <dbReference type="SAM" id="Phobius"/>
    </source>
</evidence>
<dbReference type="Gene3D" id="1.25.40.20">
    <property type="entry name" value="Ankyrin repeat-containing domain"/>
    <property type="match status" value="1"/>
</dbReference>
<feature type="domain" description="PGG" evidence="8">
    <location>
        <begin position="429"/>
        <end position="538"/>
    </location>
</feature>
<dbReference type="PANTHER" id="PTHR24186:SF50">
    <property type="entry name" value="ANKYRIN REPEAT-CONTAINING PROTEIN ITN1-LIKE ISOFORM X1"/>
    <property type="match status" value="1"/>
</dbReference>
<keyword evidence="4 7" id="KW-1133">Transmembrane helix</keyword>
<dbReference type="AlphaFoldDB" id="A0A8S0V2I8"/>
<comment type="subcellular location">
    <subcellularLocation>
        <location evidence="1">Membrane</location>
        <topology evidence="1">Multi-pass membrane protein</topology>
    </subcellularLocation>
</comment>
<protein>
    <submittedName>
        <fullName evidence="9">Ankyrin repeat-containing At5g02620-like</fullName>
    </submittedName>
</protein>
<dbReference type="Proteomes" id="UP000594638">
    <property type="component" value="Unassembled WGS sequence"/>
</dbReference>
<proteinExistence type="predicted"/>
<dbReference type="Pfam" id="PF00023">
    <property type="entry name" value="Ank"/>
    <property type="match status" value="1"/>
</dbReference>
<keyword evidence="6 7" id="KW-0472">Membrane</keyword>
<dbReference type="InterPro" id="IPR026961">
    <property type="entry name" value="PGG_dom"/>
</dbReference>
<dbReference type="GO" id="GO:0005886">
    <property type="term" value="C:plasma membrane"/>
    <property type="evidence" value="ECO:0007669"/>
    <property type="project" value="TreeGrafter"/>
</dbReference>
<dbReference type="Pfam" id="PF13962">
    <property type="entry name" value="PGG"/>
    <property type="match status" value="1"/>
</dbReference>
<reference evidence="9 10" key="1">
    <citation type="submission" date="2019-12" db="EMBL/GenBank/DDBJ databases">
        <authorList>
            <person name="Alioto T."/>
            <person name="Alioto T."/>
            <person name="Gomez Garrido J."/>
        </authorList>
    </citation>
    <scope>NUCLEOTIDE SEQUENCE [LARGE SCALE GENOMIC DNA]</scope>
</reference>
<gene>
    <name evidence="9" type="ORF">OLEA9_A051543</name>
</gene>
<accession>A0A8S0V2I8</accession>
<evidence type="ECO:0000259" key="8">
    <source>
        <dbReference type="Pfam" id="PF13962"/>
    </source>
</evidence>
<dbReference type="Pfam" id="PF12796">
    <property type="entry name" value="Ank_2"/>
    <property type="match status" value="2"/>
</dbReference>
<evidence type="ECO:0000313" key="9">
    <source>
        <dbReference type="EMBL" id="CAA3027421.1"/>
    </source>
</evidence>
<dbReference type="SMART" id="SM00248">
    <property type="entry name" value="ANK"/>
    <property type="match status" value="9"/>
</dbReference>
<dbReference type="InterPro" id="IPR036770">
    <property type="entry name" value="Ankyrin_rpt-contain_sf"/>
</dbReference>
<dbReference type="SUPFAM" id="SSF48403">
    <property type="entry name" value="Ankyrin repeat"/>
    <property type="match status" value="2"/>
</dbReference>
<comment type="caution">
    <text evidence="9">The sequence shown here is derived from an EMBL/GenBank/DDBJ whole genome shotgun (WGS) entry which is preliminary data.</text>
</comment>
<feature type="transmembrane region" description="Helical" evidence="7">
    <location>
        <begin position="436"/>
        <end position="457"/>
    </location>
</feature>
<keyword evidence="2 7" id="KW-0812">Transmembrane</keyword>
<evidence type="ECO:0000256" key="2">
    <source>
        <dbReference type="ARBA" id="ARBA00022692"/>
    </source>
</evidence>
<keyword evidence="10" id="KW-1185">Reference proteome</keyword>
<dbReference type="EMBL" id="CACTIH010009203">
    <property type="protein sequence ID" value="CAA3027421.1"/>
    <property type="molecule type" value="Genomic_DNA"/>
</dbReference>
<keyword evidence="5" id="KW-0040">ANK repeat</keyword>
<evidence type="ECO:0000256" key="1">
    <source>
        <dbReference type="ARBA" id="ARBA00004141"/>
    </source>
</evidence>
<feature type="transmembrane region" description="Helical" evidence="7">
    <location>
        <begin position="545"/>
        <end position="564"/>
    </location>
</feature>